<dbReference type="PANTHER" id="PTHR43194">
    <property type="entry name" value="HYDROLASE ALPHA/BETA FOLD FAMILY"/>
    <property type="match status" value="1"/>
</dbReference>
<evidence type="ECO:0000259" key="1">
    <source>
        <dbReference type="Pfam" id="PF00561"/>
    </source>
</evidence>
<feature type="domain" description="AB hydrolase-1" evidence="1">
    <location>
        <begin position="23"/>
        <end position="251"/>
    </location>
</feature>
<keyword evidence="3" id="KW-1185">Reference proteome</keyword>
<protein>
    <submittedName>
        <fullName evidence="2">Alpha/beta fold hydrolase</fullName>
    </submittedName>
</protein>
<comment type="caution">
    <text evidence="2">The sequence shown here is derived from an EMBL/GenBank/DDBJ whole genome shotgun (WGS) entry which is preliminary data.</text>
</comment>
<dbReference type="InterPro" id="IPR029058">
    <property type="entry name" value="AB_hydrolase_fold"/>
</dbReference>
<dbReference type="EMBL" id="WUTW01000001">
    <property type="protein sequence ID" value="MXQ63006.1"/>
    <property type="molecule type" value="Genomic_DNA"/>
</dbReference>
<dbReference type="PANTHER" id="PTHR43194:SF2">
    <property type="entry name" value="PEROXISOMAL MEMBRANE PROTEIN LPX1"/>
    <property type="match status" value="1"/>
</dbReference>
<reference evidence="2 3" key="1">
    <citation type="submission" date="2019-12" db="EMBL/GenBank/DDBJ databases">
        <title>Nocardia macrotermitis sp. nov. and Nocardia aurantia sp. nov., isolated from the gut of the fungus growing-termite Macrotermes natalensis.</title>
        <authorList>
            <person name="Christine B."/>
            <person name="Rene B."/>
        </authorList>
    </citation>
    <scope>NUCLEOTIDE SEQUENCE [LARGE SCALE GENOMIC DNA]</scope>
    <source>
        <strain evidence="2 3">DSM 102126</strain>
    </source>
</reference>
<dbReference type="Gene3D" id="3.40.50.1820">
    <property type="entry name" value="alpha/beta hydrolase"/>
    <property type="match status" value="1"/>
</dbReference>
<keyword evidence="2" id="KW-0378">Hydrolase</keyword>
<accession>A0A6I4W491</accession>
<dbReference type="InterPro" id="IPR050228">
    <property type="entry name" value="Carboxylesterase_BioH"/>
</dbReference>
<evidence type="ECO:0000313" key="2">
    <source>
        <dbReference type="EMBL" id="MXQ63006.1"/>
    </source>
</evidence>
<dbReference type="OrthoDB" id="3400345at2"/>
<dbReference type="Proteomes" id="UP000431901">
    <property type="component" value="Unassembled WGS sequence"/>
</dbReference>
<dbReference type="InterPro" id="IPR000073">
    <property type="entry name" value="AB_hydrolase_1"/>
</dbReference>
<dbReference type="Pfam" id="PF00561">
    <property type="entry name" value="Abhydrolase_1"/>
    <property type="match status" value="1"/>
</dbReference>
<organism evidence="2 3">
    <name type="scientific">Actinomadura rayongensis</name>
    <dbReference type="NCBI Taxonomy" id="1429076"/>
    <lineage>
        <taxon>Bacteria</taxon>
        <taxon>Bacillati</taxon>
        <taxon>Actinomycetota</taxon>
        <taxon>Actinomycetes</taxon>
        <taxon>Streptosporangiales</taxon>
        <taxon>Thermomonosporaceae</taxon>
        <taxon>Actinomadura</taxon>
    </lineage>
</organism>
<dbReference type="RefSeq" id="WP_161101221.1">
    <property type="nucleotide sequence ID" value="NZ_JBHLYI010000002.1"/>
</dbReference>
<dbReference type="SUPFAM" id="SSF53474">
    <property type="entry name" value="alpha/beta-Hydrolases"/>
    <property type="match status" value="1"/>
</dbReference>
<name>A0A6I4W491_9ACTN</name>
<dbReference type="AlphaFoldDB" id="A0A6I4W491"/>
<sequence length="274" mass="30650">MAEVRLPQGIVRYREHGPAEGQVLVFTHAFLLNGDTWRNVVPELARTYRCITPDWPMGAHSVPLDPSADLSPSGLVRLLADFLDALSLERVTLIGNDSAIALVQCAAVLHPERIERIVLTPYEALDSYPPPPFRLLRTAVKLPGAVWLGMQALRIPGATRLPITFGNYTKRPIEPAAMRSYLAPARRSRAIRRDIRKWLLSLDPGWTQRTVRRLPEFTGPALVVWAADDPLLPAPRRRLLPGARHIRVPDSYAGIPEDRPVLLAEAIARFLRKT</sequence>
<evidence type="ECO:0000313" key="3">
    <source>
        <dbReference type="Proteomes" id="UP000431901"/>
    </source>
</evidence>
<dbReference type="GO" id="GO:0016787">
    <property type="term" value="F:hydrolase activity"/>
    <property type="evidence" value="ECO:0007669"/>
    <property type="project" value="UniProtKB-KW"/>
</dbReference>
<proteinExistence type="predicted"/>
<gene>
    <name evidence="2" type="ORF">GQ466_03050</name>
</gene>